<protein>
    <submittedName>
        <fullName evidence="1">Aldose 1-epimerase</fullName>
        <ecNumber evidence="1">5.1.3.3</ecNumber>
    </submittedName>
</protein>
<proteinExistence type="predicted"/>
<evidence type="ECO:0000313" key="2">
    <source>
        <dbReference type="Proteomes" id="UP000704762"/>
    </source>
</evidence>
<sequence>MTTPTGEQYEIRSGNKVAVVTEVGATLRSFTVDGHEVVRGFSENEMVHMGRGQQLLPWPNRIRDGVYTFAGEQHQLALSEPERHNAIHGLVRWVPWTLVSRSESSVTQQVRVYPQQGWPGIVEATITHSVDEAGLRVDVQASNLGTEPTPFGYAAHPYLTAGESTVDELAVRLPADRYLEVDERLLPIAIHPVDGTVFDLRAGDPLGQLNLDTAFTGLQADDGRWRVTLSLGQRTTTLWADEAYTWLQVFTGGDSRQMSVAVEPMTCGPDAFNEGPTADGVIVLAPGQSFAASWGIQG</sequence>
<keyword evidence="1" id="KW-0413">Isomerase</keyword>
<evidence type="ECO:0000313" key="1">
    <source>
        <dbReference type="EMBL" id="MBM7800593.1"/>
    </source>
</evidence>
<organism evidence="1 2">
    <name type="scientific">Microlunatus panaciterrae</name>
    <dbReference type="NCBI Taxonomy" id="400768"/>
    <lineage>
        <taxon>Bacteria</taxon>
        <taxon>Bacillati</taxon>
        <taxon>Actinomycetota</taxon>
        <taxon>Actinomycetes</taxon>
        <taxon>Propionibacteriales</taxon>
        <taxon>Propionibacteriaceae</taxon>
        <taxon>Microlunatus</taxon>
    </lineage>
</organism>
<dbReference type="PANTHER" id="PTHR10091:SF0">
    <property type="entry name" value="GALACTOSE MUTAROTASE"/>
    <property type="match status" value="1"/>
</dbReference>
<dbReference type="Proteomes" id="UP000704762">
    <property type="component" value="Unassembled WGS sequence"/>
</dbReference>
<comment type="caution">
    <text evidence="1">The sequence shown here is derived from an EMBL/GenBank/DDBJ whole genome shotgun (WGS) entry which is preliminary data.</text>
</comment>
<dbReference type="GO" id="GO:0004034">
    <property type="term" value="F:aldose 1-epimerase activity"/>
    <property type="evidence" value="ECO:0007669"/>
    <property type="project" value="UniProtKB-EC"/>
</dbReference>
<dbReference type="Pfam" id="PF01263">
    <property type="entry name" value="Aldose_epim"/>
    <property type="match status" value="1"/>
</dbReference>
<dbReference type="SUPFAM" id="SSF74650">
    <property type="entry name" value="Galactose mutarotase-like"/>
    <property type="match status" value="1"/>
</dbReference>
<dbReference type="PANTHER" id="PTHR10091">
    <property type="entry name" value="ALDOSE-1-EPIMERASE"/>
    <property type="match status" value="1"/>
</dbReference>
<dbReference type="InterPro" id="IPR008183">
    <property type="entry name" value="Aldose_1/G6P_1-epimerase"/>
</dbReference>
<dbReference type="RefSeq" id="WP_204919950.1">
    <property type="nucleotide sequence ID" value="NZ_BAAAQP010000003.1"/>
</dbReference>
<accession>A0ABS2RNJ8</accession>
<dbReference type="InterPro" id="IPR011013">
    <property type="entry name" value="Gal_mutarotase_sf_dom"/>
</dbReference>
<dbReference type="InterPro" id="IPR014718">
    <property type="entry name" value="GH-type_carb-bd"/>
</dbReference>
<dbReference type="EMBL" id="JAFBCF010000001">
    <property type="protein sequence ID" value="MBM7800593.1"/>
    <property type="molecule type" value="Genomic_DNA"/>
</dbReference>
<reference evidence="1 2" key="1">
    <citation type="submission" date="2021-01" db="EMBL/GenBank/DDBJ databases">
        <title>Sequencing the genomes of 1000 actinobacteria strains.</title>
        <authorList>
            <person name="Klenk H.-P."/>
        </authorList>
    </citation>
    <scope>NUCLEOTIDE SEQUENCE [LARGE SCALE GENOMIC DNA]</scope>
    <source>
        <strain evidence="1 2">DSM 18662</strain>
    </source>
</reference>
<dbReference type="Gene3D" id="2.70.98.10">
    <property type="match status" value="1"/>
</dbReference>
<keyword evidence="2" id="KW-1185">Reference proteome</keyword>
<name>A0ABS2RNJ8_9ACTN</name>
<dbReference type="CDD" id="cd09022">
    <property type="entry name" value="Aldose_epim_Ec_YihR"/>
    <property type="match status" value="1"/>
</dbReference>
<gene>
    <name evidence="1" type="ORF">JOE57_003514</name>
</gene>
<dbReference type="EC" id="5.1.3.3" evidence="1"/>
<dbReference type="InterPro" id="IPR037480">
    <property type="entry name" value="YihR-like"/>
</dbReference>